<evidence type="ECO:0000256" key="1">
    <source>
        <dbReference type="SAM" id="SignalP"/>
    </source>
</evidence>
<sequence>MRRIHLLLPLALLVLAAGCGQKQSQSAVETTTVKVASAAKQTKAQKPAAAAKIAGDDDAQVTKRLNVLQAYTEKQIPGVKFPAFTPFAARDGINAAAKGDVGDYTVYFSTSSQELTPNAAPLALHKQTPTSTAEADDAYAAMAYQPVAKGQGQTGLTGDVRALLRTDAKGTSLIWDQGKYSLTVRAAAHETAAAKTFAEKIEAIVAQNPLPKTETHGAIALNLEKHSGRLNTVSWREGSAYYTISGQDAMATLKLAIAVS</sequence>
<keyword evidence="1" id="KW-0732">Signal</keyword>
<name>A0ABW4CRE0_9LACO</name>
<accession>A0ABW4CRE0</accession>
<keyword evidence="3" id="KW-1185">Reference proteome</keyword>
<gene>
    <name evidence="2" type="ORF">ACFQ5K_00655</name>
</gene>
<feature type="signal peptide" evidence="1">
    <location>
        <begin position="1"/>
        <end position="16"/>
    </location>
</feature>
<dbReference type="RefSeq" id="WP_125755891.1">
    <property type="nucleotide sequence ID" value="NZ_JBHTOK010000004.1"/>
</dbReference>
<evidence type="ECO:0000313" key="3">
    <source>
        <dbReference type="Proteomes" id="UP001597212"/>
    </source>
</evidence>
<protein>
    <recommendedName>
        <fullName evidence="4">Lipoprotein</fullName>
    </recommendedName>
</protein>
<dbReference type="Proteomes" id="UP001597212">
    <property type="component" value="Unassembled WGS sequence"/>
</dbReference>
<dbReference type="EMBL" id="JBHTOK010000004">
    <property type="protein sequence ID" value="MFD1439901.1"/>
    <property type="molecule type" value="Genomic_DNA"/>
</dbReference>
<organism evidence="2 3">
    <name type="scientific">Lacticaseibacillus hegangensis</name>
    <dbReference type="NCBI Taxonomy" id="2486010"/>
    <lineage>
        <taxon>Bacteria</taxon>
        <taxon>Bacillati</taxon>
        <taxon>Bacillota</taxon>
        <taxon>Bacilli</taxon>
        <taxon>Lactobacillales</taxon>
        <taxon>Lactobacillaceae</taxon>
        <taxon>Lacticaseibacillus</taxon>
    </lineage>
</organism>
<feature type="chain" id="PRO_5045968788" description="Lipoprotein" evidence="1">
    <location>
        <begin position="17"/>
        <end position="260"/>
    </location>
</feature>
<comment type="caution">
    <text evidence="2">The sequence shown here is derived from an EMBL/GenBank/DDBJ whole genome shotgun (WGS) entry which is preliminary data.</text>
</comment>
<evidence type="ECO:0000313" key="2">
    <source>
        <dbReference type="EMBL" id="MFD1439901.1"/>
    </source>
</evidence>
<evidence type="ECO:0008006" key="4">
    <source>
        <dbReference type="Google" id="ProtNLM"/>
    </source>
</evidence>
<dbReference type="PROSITE" id="PS51257">
    <property type="entry name" value="PROKAR_LIPOPROTEIN"/>
    <property type="match status" value="1"/>
</dbReference>
<reference evidence="3" key="1">
    <citation type="journal article" date="2019" name="Int. J. Syst. Evol. Microbiol.">
        <title>The Global Catalogue of Microorganisms (GCM) 10K type strain sequencing project: providing services to taxonomists for standard genome sequencing and annotation.</title>
        <authorList>
            <consortium name="The Broad Institute Genomics Platform"/>
            <consortium name="The Broad Institute Genome Sequencing Center for Infectious Disease"/>
            <person name="Wu L."/>
            <person name="Ma J."/>
        </authorList>
    </citation>
    <scope>NUCLEOTIDE SEQUENCE [LARGE SCALE GENOMIC DNA]</scope>
    <source>
        <strain evidence="3">CCM 8912</strain>
    </source>
</reference>
<proteinExistence type="predicted"/>